<accession>A0A5R9J259</accession>
<dbReference type="GO" id="GO:0032259">
    <property type="term" value="P:methylation"/>
    <property type="evidence" value="ECO:0007669"/>
    <property type="project" value="UniProtKB-KW"/>
</dbReference>
<protein>
    <submittedName>
        <fullName evidence="1">Class I SAM-dependent methyltransferase</fullName>
    </submittedName>
</protein>
<dbReference type="EMBL" id="VCDI01000014">
    <property type="protein sequence ID" value="TLU70567.1"/>
    <property type="molecule type" value="Genomic_DNA"/>
</dbReference>
<keyword evidence="1" id="KW-0808">Transferase</keyword>
<dbReference type="Gene3D" id="3.40.50.150">
    <property type="entry name" value="Vaccinia Virus protein VP39"/>
    <property type="match status" value="1"/>
</dbReference>
<dbReference type="Proteomes" id="UP000305654">
    <property type="component" value="Unassembled WGS sequence"/>
</dbReference>
<dbReference type="RefSeq" id="WP_138328067.1">
    <property type="nucleotide sequence ID" value="NZ_VCDI01000014.1"/>
</dbReference>
<dbReference type="GO" id="GO:0008168">
    <property type="term" value="F:methyltransferase activity"/>
    <property type="evidence" value="ECO:0007669"/>
    <property type="project" value="UniProtKB-KW"/>
</dbReference>
<sequence>MQAVIDPPTVELRAGLVDALTSAAARPSYRGGYWSFFTAGMLFDLAGYRADLFIDKRVIDLGCGATRPLTTSILFYLLGAESTLALDLEQPTDIGALAVSEYANILAILSGLAPVDWLRAQPDARVCRRKAADFDLAGLLAGDLYSSIPSPVSHKVGRYQDLSEEDRQFGLMISNSVFEHVNDVESLMACARKSIAVNGYVYTSVDFRDHRAYSQSLSPWQYLVDGGDHEPGYINKLRFSAMRSIFERTGFSVVACRTKRETPPEAISNALLPIYRSLTDTDLRTMEAAFLLRPT</sequence>
<dbReference type="InterPro" id="IPR029063">
    <property type="entry name" value="SAM-dependent_MTases_sf"/>
</dbReference>
<proteinExistence type="predicted"/>
<name>A0A5R9J259_9PROT</name>
<organism evidence="1 2">
    <name type="scientific">Lichenicoccus roseus</name>
    <dbReference type="NCBI Taxonomy" id="2683649"/>
    <lineage>
        <taxon>Bacteria</taxon>
        <taxon>Pseudomonadati</taxon>
        <taxon>Pseudomonadota</taxon>
        <taxon>Alphaproteobacteria</taxon>
        <taxon>Acetobacterales</taxon>
        <taxon>Acetobacteraceae</taxon>
        <taxon>Lichenicoccus</taxon>
    </lineage>
</organism>
<comment type="caution">
    <text evidence="1">The sequence shown here is derived from an EMBL/GenBank/DDBJ whole genome shotgun (WGS) entry which is preliminary data.</text>
</comment>
<keyword evidence="2" id="KW-1185">Reference proteome</keyword>
<evidence type="ECO:0000313" key="2">
    <source>
        <dbReference type="Proteomes" id="UP000305654"/>
    </source>
</evidence>
<dbReference type="AlphaFoldDB" id="A0A5R9J259"/>
<dbReference type="Pfam" id="PF13489">
    <property type="entry name" value="Methyltransf_23"/>
    <property type="match status" value="1"/>
</dbReference>
<reference evidence="1 2" key="1">
    <citation type="submission" date="2019-05" db="EMBL/GenBank/DDBJ databases">
        <authorList>
            <person name="Pankratov T."/>
            <person name="Grouzdev D."/>
        </authorList>
    </citation>
    <scope>NUCLEOTIDE SEQUENCE [LARGE SCALE GENOMIC DNA]</scope>
    <source>
        <strain evidence="1 2">KEBCLARHB70R</strain>
    </source>
</reference>
<dbReference type="OrthoDB" id="7261154at2"/>
<gene>
    <name evidence="1" type="ORF">FE263_21305</name>
</gene>
<evidence type="ECO:0000313" key="1">
    <source>
        <dbReference type="EMBL" id="TLU70567.1"/>
    </source>
</evidence>
<keyword evidence="1" id="KW-0489">Methyltransferase</keyword>
<dbReference type="SUPFAM" id="SSF53335">
    <property type="entry name" value="S-adenosyl-L-methionine-dependent methyltransferases"/>
    <property type="match status" value="1"/>
</dbReference>